<dbReference type="InterPro" id="IPR016037">
    <property type="entry name" value="DHQ_synth_AroB"/>
</dbReference>
<organism evidence="20 21">
    <name type="scientific">Stackebrandtia albiflava</name>
    <dbReference type="NCBI Taxonomy" id="406432"/>
    <lineage>
        <taxon>Bacteria</taxon>
        <taxon>Bacillati</taxon>
        <taxon>Actinomycetota</taxon>
        <taxon>Actinomycetes</taxon>
        <taxon>Glycomycetales</taxon>
        <taxon>Glycomycetaceae</taxon>
        <taxon>Stackebrandtia</taxon>
    </lineage>
</organism>
<comment type="caution">
    <text evidence="20">The sequence shown here is derived from an EMBL/GenBank/DDBJ whole genome shotgun (WGS) entry which is preliminary data.</text>
</comment>
<accession>A0A562VD51</accession>
<evidence type="ECO:0000256" key="8">
    <source>
        <dbReference type="ARBA" id="ARBA00022741"/>
    </source>
</evidence>
<keyword evidence="5 17" id="KW-0963">Cytoplasm</keyword>
<dbReference type="InterPro" id="IPR023000">
    <property type="entry name" value="Shikimate_kinase_CS"/>
</dbReference>
<dbReference type="GO" id="GO:0009423">
    <property type="term" value="P:chorismate biosynthetic process"/>
    <property type="evidence" value="ECO:0007669"/>
    <property type="project" value="UniProtKB-UniRule"/>
</dbReference>
<comment type="similarity">
    <text evidence="16">Belongs to the shikimate kinase family.</text>
</comment>
<comment type="pathway">
    <text evidence="3 17">Metabolic intermediate biosynthesis; chorismate biosynthesis; chorismate from D-erythrose 4-phosphate and phosphoenolpyruvate: step 2/7.</text>
</comment>
<dbReference type="AlphaFoldDB" id="A0A562VD51"/>
<comment type="catalytic activity">
    <reaction evidence="1 17">
        <text>7-phospho-2-dehydro-3-deoxy-D-arabino-heptonate = 3-dehydroquinate + phosphate</text>
        <dbReference type="Rhea" id="RHEA:21968"/>
        <dbReference type="ChEBI" id="CHEBI:32364"/>
        <dbReference type="ChEBI" id="CHEBI:43474"/>
        <dbReference type="ChEBI" id="CHEBI:58394"/>
        <dbReference type="EC" id="4.2.3.4"/>
    </reaction>
</comment>
<gene>
    <name evidence="17" type="primary">aroB</name>
    <name evidence="16" type="synonym">aroK</name>
    <name evidence="20" type="ORF">LX16_1455</name>
</gene>
<feature type="domain" description="3-dehydroquinate synthase C-terminal" evidence="19">
    <location>
        <begin position="344"/>
        <end position="484"/>
    </location>
</feature>
<dbReference type="OrthoDB" id="9806583at2"/>
<dbReference type="CDD" id="cd08195">
    <property type="entry name" value="DHQS"/>
    <property type="match status" value="1"/>
</dbReference>
<dbReference type="SUPFAM" id="SSF52540">
    <property type="entry name" value="P-loop containing nucleoside triphosphate hydrolases"/>
    <property type="match status" value="1"/>
</dbReference>
<proteinExistence type="inferred from homology"/>
<feature type="binding site" evidence="16">
    <location>
        <position position="16"/>
    </location>
    <ligand>
        <name>Mg(2+)</name>
        <dbReference type="ChEBI" id="CHEBI:18420"/>
    </ligand>
</feature>
<evidence type="ECO:0000256" key="3">
    <source>
        <dbReference type="ARBA" id="ARBA00004661"/>
    </source>
</evidence>
<evidence type="ECO:0000256" key="1">
    <source>
        <dbReference type="ARBA" id="ARBA00001393"/>
    </source>
</evidence>
<keyword evidence="13 17" id="KW-0456">Lyase</keyword>
<comment type="cofactor">
    <cofactor evidence="2 17">
        <name>NAD(+)</name>
        <dbReference type="ChEBI" id="CHEBI:57540"/>
    </cofactor>
</comment>
<feature type="binding site" evidence="17">
    <location>
        <position position="347"/>
    </location>
    <ligand>
        <name>Zn(2+)</name>
        <dbReference type="ChEBI" id="CHEBI:29105"/>
    </ligand>
</feature>
<dbReference type="Pfam" id="PF01202">
    <property type="entry name" value="SKI"/>
    <property type="match status" value="1"/>
</dbReference>
<evidence type="ECO:0000256" key="7">
    <source>
        <dbReference type="ARBA" id="ARBA00022679"/>
    </source>
</evidence>
<evidence type="ECO:0000256" key="4">
    <source>
        <dbReference type="ARBA" id="ARBA00004842"/>
    </source>
</evidence>
<dbReference type="InterPro" id="IPR027417">
    <property type="entry name" value="P-loop_NTPase"/>
</dbReference>
<comment type="subunit">
    <text evidence="16">Monomer.</text>
</comment>
<evidence type="ECO:0000256" key="5">
    <source>
        <dbReference type="ARBA" id="ARBA00022490"/>
    </source>
</evidence>
<dbReference type="RefSeq" id="WP_147134926.1">
    <property type="nucleotide sequence ID" value="NZ_BAABIJ010000001.1"/>
</dbReference>
<dbReference type="GO" id="GO:0003856">
    <property type="term" value="F:3-dehydroquinate synthase activity"/>
    <property type="evidence" value="ECO:0007669"/>
    <property type="project" value="UniProtKB-UniRule"/>
</dbReference>
<comment type="subcellular location">
    <subcellularLocation>
        <location evidence="17">Cytoplasm</location>
    </subcellularLocation>
</comment>
<dbReference type="Gene3D" id="3.40.50.300">
    <property type="entry name" value="P-loop containing nucleotide triphosphate hydrolases"/>
    <property type="match status" value="1"/>
</dbReference>
<dbReference type="InterPro" id="IPR031322">
    <property type="entry name" value="Shikimate/glucono_kinase"/>
</dbReference>
<evidence type="ECO:0000313" key="21">
    <source>
        <dbReference type="Proteomes" id="UP000321617"/>
    </source>
</evidence>
<dbReference type="InterPro" id="IPR050071">
    <property type="entry name" value="Dehydroquinate_synthase"/>
</dbReference>
<feature type="binding site" evidence="16">
    <location>
        <position position="58"/>
    </location>
    <ligand>
        <name>substrate</name>
    </ligand>
</feature>
<dbReference type="GO" id="GO:0000287">
    <property type="term" value="F:magnesium ion binding"/>
    <property type="evidence" value="ECO:0007669"/>
    <property type="project" value="UniProtKB-UniRule"/>
</dbReference>
<evidence type="ECO:0000256" key="14">
    <source>
        <dbReference type="ARBA" id="ARBA00023268"/>
    </source>
</evidence>
<evidence type="ECO:0000256" key="13">
    <source>
        <dbReference type="ARBA" id="ARBA00023239"/>
    </source>
</evidence>
<comment type="pathway">
    <text evidence="4 16">Metabolic intermediate biosynthesis; chorismate biosynthesis; chorismate from D-erythrose 4-phosphate and phosphoenolpyruvate: step 5/7.</text>
</comment>
<keyword evidence="16" id="KW-0460">Magnesium</keyword>
<dbReference type="EC" id="4.2.3.4" evidence="17"/>
<feature type="binding site" evidence="16">
    <location>
        <position position="34"/>
    </location>
    <ligand>
        <name>substrate</name>
    </ligand>
</feature>
<evidence type="ECO:0000313" key="20">
    <source>
        <dbReference type="EMBL" id="TWJ15741.1"/>
    </source>
</evidence>
<dbReference type="HAMAP" id="MF_00109">
    <property type="entry name" value="Shikimate_kinase"/>
    <property type="match status" value="1"/>
</dbReference>
<comment type="cofactor">
    <cofactor evidence="16">
        <name>Mg(2+)</name>
        <dbReference type="ChEBI" id="CHEBI:18420"/>
    </cofactor>
    <text evidence="16">Binds 1 Mg(2+) ion per subunit.</text>
</comment>
<dbReference type="CDD" id="cd00464">
    <property type="entry name" value="SK"/>
    <property type="match status" value="1"/>
</dbReference>
<evidence type="ECO:0000256" key="2">
    <source>
        <dbReference type="ARBA" id="ARBA00001911"/>
    </source>
</evidence>
<feature type="binding site" evidence="17">
    <location>
        <begin position="292"/>
        <end position="293"/>
    </location>
    <ligand>
        <name>NAD(+)</name>
        <dbReference type="ChEBI" id="CHEBI:57540"/>
    </ligand>
</feature>
<dbReference type="Proteomes" id="UP000321617">
    <property type="component" value="Unassembled WGS sequence"/>
</dbReference>
<keyword evidence="12 17" id="KW-0057">Aromatic amino acid biosynthesis</keyword>
<protein>
    <recommendedName>
        <fullName evidence="16 17">Multifunctional fusion protein</fullName>
    </recommendedName>
    <domain>
        <recommendedName>
            <fullName evidence="16">Shikimate kinase</fullName>
            <shortName evidence="16">SK</shortName>
            <ecNumber evidence="16">2.7.1.71</ecNumber>
        </recommendedName>
    </domain>
    <domain>
        <recommendedName>
            <fullName evidence="17">3-dehydroquinate synthase</fullName>
            <shortName evidence="17">DHQS</shortName>
            <ecNumber evidence="17">4.2.3.4</ecNumber>
        </recommendedName>
    </domain>
</protein>
<dbReference type="GO" id="GO:0008652">
    <property type="term" value="P:amino acid biosynthetic process"/>
    <property type="evidence" value="ECO:0007669"/>
    <property type="project" value="UniProtKB-KW"/>
</dbReference>
<dbReference type="GO" id="GO:0005524">
    <property type="term" value="F:ATP binding"/>
    <property type="evidence" value="ECO:0007669"/>
    <property type="project" value="UniProtKB-UniRule"/>
</dbReference>
<evidence type="ECO:0000256" key="16">
    <source>
        <dbReference type="HAMAP-Rule" id="MF_00109"/>
    </source>
</evidence>
<feature type="binding site" evidence="17">
    <location>
        <position position="314"/>
    </location>
    <ligand>
        <name>NAD(+)</name>
        <dbReference type="ChEBI" id="CHEBI:57540"/>
    </ligand>
</feature>
<keyword evidence="7 16" id="KW-0808">Transferase</keyword>
<evidence type="ECO:0000259" key="19">
    <source>
        <dbReference type="Pfam" id="PF24621"/>
    </source>
</evidence>
<feature type="binding site" evidence="16">
    <location>
        <begin position="12"/>
        <end position="17"/>
    </location>
    <ligand>
        <name>ATP</name>
        <dbReference type="ChEBI" id="CHEBI:30616"/>
    </ligand>
</feature>
<dbReference type="UniPathway" id="UPA00053">
    <property type="reaction ID" value="UER00085"/>
</dbReference>
<dbReference type="PANTHER" id="PTHR43622">
    <property type="entry name" value="3-DEHYDROQUINATE SYNTHASE"/>
    <property type="match status" value="1"/>
</dbReference>
<dbReference type="InterPro" id="IPR056179">
    <property type="entry name" value="DHQS_C"/>
</dbReference>
<reference evidence="20 21" key="1">
    <citation type="journal article" date="2013" name="Stand. Genomic Sci.">
        <title>Genomic Encyclopedia of Type Strains, Phase I: The one thousand microbial genomes (KMG-I) project.</title>
        <authorList>
            <person name="Kyrpides N.C."/>
            <person name="Woyke T."/>
            <person name="Eisen J.A."/>
            <person name="Garrity G."/>
            <person name="Lilburn T.G."/>
            <person name="Beck B.J."/>
            <person name="Whitman W.B."/>
            <person name="Hugenholtz P."/>
            <person name="Klenk H.P."/>
        </authorList>
    </citation>
    <scope>NUCLEOTIDE SEQUENCE [LARGE SCALE GENOMIC DNA]</scope>
    <source>
        <strain evidence="20 21">DSM 45044</strain>
    </source>
</reference>
<keyword evidence="21" id="KW-1185">Reference proteome</keyword>
<feature type="binding site" evidence="16">
    <location>
        <position position="117"/>
    </location>
    <ligand>
        <name>ATP</name>
        <dbReference type="ChEBI" id="CHEBI:30616"/>
    </ligand>
</feature>
<evidence type="ECO:0000256" key="6">
    <source>
        <dbReference type="ARBA" id="ARBA00022605"/>
    </source>
</evidence>
<feature type="binding site" evidence="17">
    <location>
        <position position="426"/>
    </location>
    <ligand>
        <name>Zn(2+)</name>
        <dbReference type="ChEBI" id="CHEBI:29105"/>
    </ligand>
</feature>
<evidence type="ECO:0000256" key="11">
    <source>
        <dbReference type="ARBA" id="ARBA00023027"/>
    </source>
</evidence>
<feature type="binding site" evidence="17">
    <location>
        <position position="410"/>
    </location>
    <ligand>
        <name>Zn(2+)</name>
        <dbReference type="ChEBI" id="CHEBI:29105"/>
    </ligand>
</feature>
<keyword evidence="14" id="KW-0511">Multifunctional enzyme</keyword>
<dbReference type="GO" id="GO:0009073">
    <property type="term" value="P:aromatic amino acid family biosynthetic process"/>
    <property type="evidence" value="ECO:0007669"/>
    <property type="project" value="UniProtKB-KW"/>
</dbReference>
<evidence type="ECO:0000256" key="12">
    <source>
        <dbReference type="ARBA" id="ARBA00023141"/>
    </source>
</evidence>
<keyword evidence="6 17" id="KW-0028">Amino-acid biosynthesis</keyword>
<dbReference type="Pfam" id="PF01761">
    <property type="entry name" value="DHQ_synthase"/>
    <property type="match status" value="1"/>
</dbReference>
<feature type="binding site" evidence="16">
    <location>
        <position position="80"/>
    </location>
    <ligand>
        <name>substrate</name>
    </ligand>
</feature>
<name>A0A562VD51_9ACTN</name>
<keyword evidence="11 17" id="KW-0520">NAD</keyword>
<dbReference type="PRINTS" id="PR01100">
    <property type="entry name" value="SHIKIMTKNASE"/>
</dbReference>
<feature type="binding site" evidence="16">
    <location>
        <position position="135"/>
    </location>
    <ligand>
        <name>substrate</name>
    </ligand>
</feature>
<dbReference type="PROSITE" id="PS01128">
    <property type="entry name" value="SHIKIMATE_KINASE"/>
    <property type="match status" value="1"/>
</dbReference>
<dbReference type="EC" id="2.7.1.71" evidence="16"/>
<feature type="domain" description="3-dehydroquinate synthase N-terminal" evidence="18">
    <location>
        <begin position="230"/>
        <end position="338"/>
    </location>
</feature>
<keyword evidence="17" id="KW-0479">Metal-binding</keyword>
<dbReference type="PANTHER" id="PTHR43622:SF7">
    <property type="entry name" value="3-DEHYDROQUINATE SYNTHASE, CHLOROPLASTIC"/>
    <property type="match status" value="1"/>
</dbReference>
<dbReference type="SUPFAM" id="SSF56796">
    <property type="entry name" value="Dehydroquinate synthase-like"/>
    <property type="match status" value="1"/>
</dbReference>
<evidence type="ECO:0000256" key="10">
    <source>
        <dbReference type="ARBA" id="ARBA00022840"/>
    </source>
</evidence>
<keyword evidence="9 16" id="KW-0418">Kinase</keyword>
<keyword evidence="10 16" id="KW-0067">ATP-binding</keyword>
<feature type="binding site" evidence="17">
    <location>
        <position position="305"/>
    </location>
    <ligand>
        <name>NAD(+)</name>
        <dbReference type="ChEBI" id="CHEBI:57540"/>
    </ligand>
</feature>
<comment type="cofactor">
    <cofactor evidence="17">
        <name>Co(2+)</name>
        <dbReference type="ChEBI" id="CHEBI:48828"/>
    </cofactor>
    <cofactor evidence="17">
        <name>Zn(2+)</name>
        <dbReference type="ChEBI" id="CHEBI:29105"/>
    </cofactor>
    <text evidence="17">Binds 1 divalent metal cation per subunit. Can use either Co(2+) or Zn(2+).</text>
</comment>
<dbReference type="InterPro" id="IPR000623">
    <property type="entry name" value="Shikimate_kinase/TSH1"/>
</dbReference>
<evidence type="ECO:0000256" key="9">
    <source>
        <dbReference type="ARBA" id="ARBA00022777"/>
    </source>
</evidence>
<comment type="catalytic activity">
    <reaction evidence="15 16">
        <text>shikimate + ATP = 3-phosphoshikimate + ADP + H(+)</text>
        <dbReference type="Rhea" id="RHEA:13121"/>
        <dbReference type="ChEBI" id="CHEBI:15378"/>
        <dbReference type="ChEBI" id="CHEBI:30616"/>
        <dbReference type="ChEBI" id="CHEBI:36208"/>
        <dbReference type="ChEBI" id="CHEBI:145989"/>
        <dbReference type="ChEBI" id="CHEBI:456216"/>
        <dbReference type="EC" id="2.7.1.71"/>
    </reaction>
</comment>
<dbReference type="EMBL" id="VLLL01000005">
    <property type="protein sequence ID" value="TWJ15741.1"/>
    <property type="molecule type" value="Genomic_DNA"/>
</dbReference>
<sequence length="520" mass="54282">MSPRVVLVGPPGSGKSTVGALLARRWDVGFRDTDADIAAAAGMTIPDIFLTHGEDHFRALERDAVATALATHDGVLALGGGAVMADATRALLADHTVVFLSVELTAAVGRVGLGAGRPLLAVNPRATMKALLEQRRPLYREIADFEIATDGTTPEQVADEIARWTGEPAVIRVGGESDGYDVVIGPDATIALTDHLAGATRAAVLYSAPLEAHAARVAAYIGEHVTVLPVEVPDAESGKTVDVAARCWDRLAEAGFTRSDVVIGVGGGAVTDLAGFVAACWLRGVPVIQLPTSTLAMVDAAVGGKTGVNVSAGKNLVGAFHPPRAVLCDLGTLATLPEPDRVAGLAEIVKCGLIADPVILDIVEADPKAAIDPTSPQTAELVRRAVAVKAEVVTGDLRETGRRAILNYGHTFGHAVEKVEHFGRRHGEAVAIGMVYAAVLGRLTGRADLVDRTRAILTAVGLPTGYPGGRWEELDAAMRLDKKNVGDTRRFVLLDDVAAPVVVDDVTPDLMLAAYREVST</sequence>
<dbReference type="GO" id="GO:0004765">
    <property type="term" value="F:shikimate kinase activity"/>
    <property type="evidence" value="ECO:0007669"/>
    <property type="project" value="UniProtKB-UniRule"/>
</dbReference>
<evidence type="ECO:0000256" key="15">
    <source>
        <dbReference type="ARBA" id="ARBA00048567"/>
    </source>
</evidence>
<keyword evidence="8 17" id="KW-0547">Nucleotide-binding</keyword>
<feature type="binding site" evidence="17">
    <location>
        <begin position="268"/>
        <end position="272"/>
    </location>
    <ligand>
        <name>NAD(+)</name>
        <dbReference type="ChEBI" id="CHEBI:57540"/>
    </ligand>
</feature>
<evidence type="ECO:0000256" key="17">
    <source>
        <dbReference type="HAMAP-Rule" id="MF_00110"/>
    </source>
</evidence>
<dbReference type="InterPro" id="IPR030960">
    <property type="entry name" value="DHQS/DOIS_N"/>
</dbReference>
<dbReference type="Gene3D" id="1.20.1090.10">
    <property type="entry name" value="Dehydroquinate synthase-like - alpha domain"/>
    <property type="match status" value="1"/>
</dbReference>
<dbReference type="Pfam" id="PF24621">
    <property type="entry name" value="DHQS_C"/>
    <property type="match status" value="1"/>
</dbReference>
<dbReference type="NCBIfam" id="TIGR01357">
    <property type="entry name" value="aroB"/>
    <property type="match status" value="1"/>
</dbReference>
<evidence type="ECO:0000259" key="18">
    <source>
        <dbReference type="Pfam" id="PF01761"/>
    </source>
</evidence>
<comment type="similarity">
    <text evidence="17">Belongs to the sugar phosphate cyclases superfamily. Dehydroquinate synthase family.</text>
</comment>
<feature type="binding site" evidence="17">
    <location>
        <begin position="332"/>
        <end position="335"/>
    </location>
    <ligand>
        <name>NAD(+)</name>
        <dbReference type="ChEBI" id="CHEBI:57540"/>
    </ligand>
</feature>
<dbReference type="HAMAP" id="MF_00110">
    <property type="entry name" value="DHQ_synthase"/>
    <property type="match status" value="1"/>
</dbReference>
<comment type="caution">
    <text evidence="16">Lacks conserved residue(s) required for the propagation of feature annotation.</text>
</comment>
<feature type="binding site" evidence="17">
    <location>
        <begin position="234"/>
        <end position="239"/>
    </location>
    <ligand>
        <name>NAD(+)</name>
        <dbReference type="ChEBI" id="CHEBI:57540"/>
    </ligand>
</feature>
<keyword evidence="17" id="KW-0862">Zinc</keyword>
<dbReference type="GO" id="GO:0005737">
    <property type="term" value="C:cytoplasm"/>
    <property type="evidence" value="ECO:0007669"/>
    <property type="project" value="UniProtKB-SubCell"/>
</dbReference>
<comment type="function">
    <text evidence="16">Catalyzes the specific phosphorylation of the 3-hydroxyl group of shikimic acid using ATP as a cosubstrate.</text>
</comment>
<keyword evidence="17" id="KW-0170">Cobalt</keyword>
<comment type="function">
    <text evidence="17">Catalyzes the conversion of 3-deoxy-D-arabino-heptulosonate 7-phosphate (DAHP) to dehydroquinate (DHQ).</text>
</comment>
<dbReference type="Gene3D" id="3.40.50.1970">
    <property type="match status" value="1"/>
</dbReference>